<dbReference type="Pfam" id="PF01650">
    <property type="entry name" value="Peptidase_C13"/>
    <property type="match status" value="1"/>
</dbReference>
<evidence type="ECO:0000256" key="1">
    <source>
        <dbReference type="ARBA" id="ARBA00004123"/>
    </source>
</evidence>
<feature type="repeat" description="TPR" evidence="19">
    <location>
        <begin position="70"/>
        <end position="103"/>
    </location>
</feature>
<sequence length="1149" mass="128438">MADEAKAKGNAAFSAGDYESAVRHFSDAIALAPTNHVLYSNRSAAYASLFRYSEALDDAKKTVELKPDWSKGYSRLGAAHLGLGHADDAVSAYRKGLEMDPNNEALKSGLADAQAAASRSRAAPNPFGDVFQGPEMWAKLTAEPSTRVFMQQPDFVKMMQEIQKNPSSLNLYLKDQRVMQALGVLLNVKFHSPNQEDRDMPEAEPADPPSQPEKKPEPQAHPEPEPDPMEISEEEKEARERKAQALKEKEAGNAAYKKKDFETAIQHYTKAIELDDEDISFLTNRAAVFLEMGNYEECIKDCDKAVERGRELRSDFKMIARALTRKGSALVKMAKCSKDFEPAIETFQKALTEHRNPDTLKKLNDAEKAKKDLEQQEYFDPKIADEEREKGNEYFKQQKYPEAIRHYTEALRRNPKDPKAYSNRAACYTKLGAMPEGLKDAEKCIELDPTFAKGYTRKGAIQFFMKEYDKALETYQEGLKHDPNNPELLDGVRRCVEQINKANRGDLTPEELKERQAKAMQDPEIQNILTDPVMRQVLIDFQENPKAAQDHTKNPMVMNKIQKLAGRESKQAKLVGLIGPHNGWTPATRVALFLCMQHRVSTSSSPPPPPPSDKLPLVFFPSLPFSPVTAPSPVEVLPPSLCSYMFMECSVSATIRFCLLVLVMYGLCFGYVRGGRATARLRDWGEPEILMPTEKEHAEEGGGGTDEETGTTWAVLVAGSSGYSNYRHQADVCHAYQILKKGGLKDENIVVFMYDDLAMHELNPRRGTIINHPQGEDVYAGVPKDYNGKNVTAENLYAVLLGDKNAVKGGSGKVINSKAGDRIFLYYSDHGGPGVLGMPNLPFLYAGDFIEVLKKKHSAGSYKEMVIYVESCESGSMFDGIMPEDLDIYVTTASNAQESSFGTYCPGMDPSPPPEYITCLGDLYSVAWMEDSETHNLKKETLKQQYKQASVKLRTSNFNTYNAGSHVMQYGNKSIKTEKLYLYQGFDPASVNFPPNKLYFDTPLGVVNQRDADLHFLWQMYKKSEGAMEKRREILGQIMGIMKHRIHLDGSIEMIGMLLFGPERGSVVLSAVREPGSPLVDDWQCLKSMVQLFESHCGSLTQYGMKHMRAFANICNSDVSEAAMEDACLTTCYGREEGHWHPSNVGYSA</sequence>
<keyword evidence="17" id="KW-0539">Nucleus</keyword>
<dbReference type="PANTHER" id="PTHR12000:SF42">
    <property type="entry name" value="LEGUMAIN"/>
    <property type="match status" value="1"/>
</dbReference>
<keyword evidence="7" id="KW-0732">Signal</keyword>
<feature type="compositionally biased region" description="Basic and acidic residues" evidence="20">
    <location>
        <begin position="212"/>
        <end position="224"/>
    </location>
</feature>
<evidence type="ECO:0000256" key="6">
    <source>
        <dbReference type="ARBA" id="ARBA00022670"/>
    </source>
</evidence>
<dbReference type="Pfam" id="PF13414">
    <property type="entry name" value="TPR_11"/>
    <property type="match status" value="2"/>
</dbReference>
<dbReference type="Gene3D" id="1.25.40.10">
    <property type="entry name" value="Tetratricopeptide repeat domain"/>
    <property type="match status" value="3"/>
</dbReference>
<keyword evidence="10 19" id="KW-0802">TPR repeat</keyword>
<dbReference type="AlphaFoldDB" id="A0A218WH57"/>
<dbReference type="SMART" id="SM00028">
    <property type="entry name" value="TPR"/>
    <property type="match status" value="9"/>
</dbReference>
<evidence type="ECO:0000313" key="22">
    <source>
        <dbReference type="EMBL" id="OWM71838.1"/>
    </source>
</evidence>
<feature type="region of interest" description="Disordered" evidence="20">
    <location>
        <begin position="192"/>
        <end position="251"/>
    </location>
</feature>
<evidence type="ECO:0000256" key="9">
    <source>
        <dbReference type="ARBA" id="ARBA00022801"/>
    </source>
</evidence>
<keyword evidence="9" id="KW-0378">Hydrolase</keyword>
<evidence type="ECO:0000313" key="23">
    <source>
        <dbReference type="Proteomes" id="UP000197138"/>
    </source>
</evidence>
<dbReference type="Gene3D" id="1.10.260.100">
    <property type="match status" value="2"/>
</dbReference>
<evidence type="ECO:0000256" key="11">
    <source>
        <dbReference type="ARBA" id="ARBA00022807"/>
    </source>
</evidence>
<dbReference type="InterPro" id="IPR011990">
    <property type="entry name" value="TPR-like_helical_dom_sf"/>
</dbReference>
<dbReference type="InterPro" id="IPR048501">
    <property type="entry name" value="Legum_prodom"/>
</dbReference>
<dbReference type="InterPro" id="IPR041243">
    <property type="entry name" value="STI1/HOP_DP"/>
</dbReference>
<keyword evidence="16" id="KW-0143">Chaperone</keyword>
<dbReference type="PIRSF" id="PIRSF019663">
    <property type="entry name" value="Legumain"/>
    <property type="match status" value="1"/>
</dbReference>
<dbReference type="InterPro" id="IPR019734">
    <property type="entry name" value="TPR_rpt"/>
</dbReference>
<dbReference type="SMART" id="SM00727">
    <property type="entry name" value="STI1"/>
    <property type="match status" value="2"/>
</dbReference>
<comment type="caution">
    <text evidence="22">The sequence shown here is derived from an EMBL/GenBank/DDBJ whole genome shotgun (WGS) entry which is preliminary data.</text>
</comment>
<dbReference type="Pfam" id="PF20985">
    <property type="entry name" value="Legum_prodom"/>
    <property type="match status" value="1"/>
</dbReference>
<dbReference type="FunFam" id="1.10.260.100:FF:000002">
    <property type="entry name" value="Stress-induced-phosphoprotein 1 (Hsp70/Hsp90-organizing)"/>
    <property type="match status" value="1"/>
</dbReference>
<feature type="repeat" description="TPR" evidence="19">
    <location>
        <begin position="452"/>
        <end position="485"/>
    </location>
</feature>
<evidence type="ECO:0000256" key="20">
    <source>
        <dbReference type="SAM" id="MobiDB-lite"/>
    </source>
</evidence>
<evidence type="ECO:0000256" key="15">
    <source>
        <dbReference type="ARBA" id="ARBA00023180"/>
    </source>
</evidence>
<feature type="compositionally biased region" description="Basic and acidic residues" evidence="20">
    <location>
        <begin position="236"/>
        <end position="251"/>
    </location>
</feature>
<accession>A0A218WH57</accession>
<dbReference type="InterPro" id="IPR043577">
    <property type="entry name" value="AE"/>
</dbReference>
<dbReference type="EMBL" id="MTKT01004293">
    <property type="protein sequence ID" value="OWM71838.1"/>
    <property type="molecule type" value="Genomic_DNA"/>
</dbReference>
<dbReference type="Proteomes" id="UP000197138">
    <property type="component" value="Unassembled WGS sequence"/>
</dbReference>
<organism evidence="22 23">
    <name type="scientific">Punica granatum</name>
    <name type="common">Pomegranate</name>
    <dbReference type="NCBI Taxonomy" id="22663"/>
    <lineage>
        <taxon>Eukaryota</taxon>
        <taxon>Viridiplantae</taxon>
        <taxon>Streptophyta</taxon>
        <taxon>Embryophyta</taxon>
        <taxon>Tracheophyta</taxon>
        <taxon>Spermatophyta</taxon>
        <taxon>Magnoliopsida</taxon>
        <taxon>eudicotyledons</taxon>
        <taxon>Gunneridae</taxon>
        <taxon>Pentapetalae</taxon>
        <taxon>rosids</taxon>
        <taxon>malvids</taxon>
        <taxon>Myrtales</taxon>
        <taxon>Lythraceae</taxon>
        <taxon>Punica</taxon>
    </lineage>
</organism>
<dbReference type="InterPro" id="IPR001096">
    <property type="entry name" value="Peptidase_C13"/>
</dbReference>
<feature type="repeat" description="TPR" evidence="19">
    <location>
        <begin position="384"/>
        <end position="417"/>
    </location>
</feature>
<dbReference type="Gene3D" id="3.40.50.1460">
    <property type="match status" value="1"/>
</dbReference>
<name>A0A218WH57_PUNGR</name>
<evidence type="ECO:0000259" key="21">
    <source>
        <dbReference type="SMART" id="SM00727"/>
    </source>
</evidence>
<comment type="subcellular location">
    <subcellularLocation>
        <location evidence="2">Cytoplasm</location>
    </subcellularLocation>
    <subcellularLocation>
        <location evidence="1">Nucleus</location>
    </subcellularLocation>
</comment>
<dbReference type="SUPFAM" id="SSF48452">
    <property type="entry name" value="TPR-like"/>
    <property type="match status" value="3"/>
</dbReference>
<keyword evidence="11" id="KW-0788">Thiol protease</keyword>
<feature type="repeat" description="TPR" evidence="19">
    <location>
        <begin position="418"/>
        <end position="451"/>
    </location>
</feature>
<dbReference type="PROSITE" id="PS50293">
    <property type="entry name" value="TPR_REGION"/>
    <property type="match status" value="2"/>
</dbReference>
<dbReference type="GO" id="GO:0005773">
    <property type="term" value="C:vacuole"/>
    <property type="evidence" value="ECO:0007669"/>
    <property type="project" value="GOC"/>
</dbReference>
<dbReference type="PANTHER" id="PTHR12000">
    <property type="entry name" value="HEMOGLOBINASE FAMILY MEMBER"/>
    <property type="match status" value="1"/>
</dbReference>
<feature type="domain" description="STI1" evidence="21">
    <location>
        <begin position="133"/>
        <end position="172"/>
    </location>
</feature>
<dbReference type="FunFam" id="1.25.40.10:FF:000102">
    <property type="entry name" value="hsp70-Hsp90 organizing protein 3-like"/>
    <property type="match status" value="1"/>
</dbReference>
<dbReference type="GO" id="GO:0051603">
    <property type="term" value="P:proteolysis involved in protein catabolic process"/>
    <property type="evidence" value="ECO:0007669"/>
    <property type="project" value="TreeGrafter"/>
</dbReference>
<dbReference type="FunFam" id="1.10.132.130:FF:000001">
    <property type="entry name" value="Vacuolar-processing enzyme beta-isozyme"/>
    <property type="match status" value="1"/>
</dbReference>
<keyword evidence="14" id="KW-1015">Disulfide bond</keyword>
<feature type="compositionally biased region" description="Acidic residues" evidence="20">
    <location>
        <begin position="225"/>
        <end position="235"/>
    </location>
</feature>
<dbReference type="FunFam" id="1.25.40.10:FF:000020">
    <property type="entry name" value="Stress-induced phosphoprotein 1"/>
    <property type="match status" value="1"/>
</dbReference>
<dbReference type="InterPro" id="IPR006636">
    <property type="entry name" value="STI1_HS-bd"/>
</dbReference>
<keyword evidence="5" id="KW-0597">Phosphoprotein</keyword>
<dbReference type="Pfam" id="PF13181">
    <property type="entry name" value="TPR_8"/>
    <property type="match status" value="1"/>
</dbReference>
<evidence type="ECO:0000256" key="18">
    <source>
        <dbReference type="ARBA" id="ARBA00065311"/>
    </source>
</evidence>
<evidence type="ECO:0000256" key="7">
    <source>
        <dbReference type="ARBA" id="ARBA00022729"/>
    </source>
</evidence>
<keyword evidence="6" id="KW-0645">Protease</keyword>
<dbReference type="InterPro" id="IPR046427">
    <property type="entry name" value="Legumain_prodom_sf"/>
</dbReference>
<evidence type="ECO:0000256" key="2">
    <source>
        <dbReference type="ARBA" id="ARBA00004496"/>
    </source>
</evidence>
<keyword evidence="8" id="KW-0677">Repeat</keyword>
<dbReference type="FunFam" id="1.10.260.100:FF:000004">
    <property type="entry name" value="Putative stress-induced-phosphoprotein 1"/>
    <property type="match status" value="1"/>
</dbReference>
<dbReference type="GO" id="GO:0006624">
    <property type="term" value="P:vacuolar protein processing"/>
    <property type="evidence" value="ECO:0007669"/>
    <property type="project" value="TreeGrafter"/>
</dbReference>
<keyword evidence="4" id="KW-0963">Cytoplasm</keyword>
<keyword evidence="13" id="KW-0346">Stress response</keyword>
<dbReference type="CDD" id="cd21115">
    <property type="entry name" value="legumain_C"/>
    <property type="match status" value="1"/>
</dbReference>
<dbReference type="PROSITE" id="PS50005">
    <property type="entry name" value="TPR"/>
    <property type="match status" value="6"/>
</dbReference>
<dbReference type="FunFam" id="1.25.40.10:FF:000010">
    <property type="entry name" value="Stress-induced phosphoprotein 1"/>
    <property type="match status" value="1"/>
</dbReference>
<dbReference type="GO" id="GO:0005634">
    <property type="term" value="C:nucleus"/>
    <property type="evidence" value="ECO:0007669"/>
    <property type="project" value="UniProtKB-SubCell"/>
</dbReference>
<dbReference type="Pfam" id="PF00515">
    <property type="entry name" value="TPR_1"/>
    <property type="match status" value="1"/>
</dbReference>
<dbReference type="PIRSF" id="PIRSF500139">
    <property type="entry name" value="AE"/>
    <property type="match status" value="1"/>
</dbReference>
<keyword evidence="15" id="KW-0325">Glycoprotein</keyword>
<dbReference type="Pfam" id="PF17830">
    <property type="entry name" value="STI1-HOP_DP"/>
    <property type="match status" value="2"/>
</dbReference>
<proteinExistence type="inferred from homology"/>
<dbReference type="FunFam" id="3.40.50.1460:FF:000005">
    <property type="entry name" value="Vacuolar-processing enzyme beta-isozyme"/>
    <property type="match status" value="1"/>
</dbReference>
<reference evidence="23" key="1">
    <citation type="journal article" date="2017" name="Plant J.">
        <title>The pomegranate (Punica granatum L.) genome and the genomics of punicalagin biosynthesis.</title>
        <authorList>
            <person name="Qin G."/>
            <person name="Xu C."/>
            <person name="Ming R."/>
            <person name="Tang H."/>
            <person name="Guyot R."/>
            <person name="Kramer E.M."/>
            <person name="Hu Y."/>
            <person name="Yi X."/>
            <person name="Qi Y."/>
            <person name="Xu X."/>
            <person name="Gao Z."/>
            <person name="Pan H."/>
            <person name="Jian J."/>
            <person name="Tian Y."/>
            <person name="Yue Z."/>
            <person name="Xu Y."/>
        </authorList>
    </citation>
    <scope>NUCLEOTIDE SEQUENCE [LARGE SCALE GENOMIC DNA]</scope>
    <source>
        <strain evidence="23">cv. Dabenzi</strain>
    </source>
</reference>
<comment type="similarity">
    <text evidence="3">Belongs to the peptidase C13 family.</text>
</comment>
<evidence type="ECO:0000256" key="4">
    <source>
        <dbReference type="ARBA" id="ARBA00022490"/>
    </source>
</evidence>
<evidence type="ECO:0000256" key="17">
    <source>
        <dbReference type="ARBA" id="ARBA00023242"/>
    </source>
</evidence>
<evidence type="ECO:0000256" key="5">
    <source>
        <dbReference type="ARBA" id="ARBA00022553"/>
    </source>
</evidence>
<comment type="subunit">
    <text evidence="18">Co-chaperone that forms a complex with HSP70 and HSP90 and preproteins (e.g. chloroplast preproteins).</text>
</comment>
<protein>
    <recommendedName>
        <fullName evidence="21">STI1 domain-containing protein</fullName>
    </recommendedName>
</protein>
<evidence type="ECO:0000256" key="14">
    <source>
        <dbReference type="ARBA" id="ARBA00023157"/>
    </source>
</evidence>
<evidence type="ECO:0000256" key="8">
    <source>
        <dbReference type="ARBA" id="ARBA00022737"/>
    </source>
</evidence>
<feature type="repeat" description="TPR" evidence="19">
    <location>
        <begin position="2"/>
        <end position="35"/>
    </location>
</feature>
<dbReference type="Gene3D" id="1.10.132.130">
    <property type="match status" value="1"/>
</dbReference>
<evidence type="ECO:0000256" key="3">
    <source>
        <dbReference type="ARBA" id="ARBA00009941"/>
    </source>
</evidence>
<gene>
    <name evidence="22" type="ORF">CDL15_Pgr017721</name>
</gene>
<feature type="repeat" description="TPR" evidence="19">
    <location>
        <begin position="245"/>
        <end position="278"/>
    </location>
</feature>
<evidence type="ECO:0000256" key="10">
    <source>
        <dbReference type="ARBA" id="ARBA00022803"/>
    </source>
</evidence>
<feature type="domain" description="STI1" evidence="21">
    <location>
        <begin position="522"/>
        <end position="561"/>
    </location>
</feature>
<keyword evidence="12" id="KW-0007">Acetylation</keyword>
<dbReference type="PRINTS" id="PR00776">
    <property type="entry name" value="HEMOGLOBNASE"/>
</dbReference>
<evidence type="ECO:0000256" key="12">
    <source>
        <dbReference type="ARBA" id="ARBA00022990"/>
    </source>
</evidence>
<evidence type="ECO:0000256" key="19">
    <source>
        <dbReference type="PROSITE-ProRule" id="PRU00339"/>
    </source>
</evidence>
<evidence type="ECO:0000256" key="16">
    <source>
        <dbReference type="ARBA" id="ARBA00023186"/>
    </source>
</evidence>
<evidence type="ECO:0000256" key="13">
    <source>
        <dbReference type="ARBA" id="ARBA00023016"/>
    </source>
</evidence>
<dbReference type="GO" id="GO:0004197">
    <property type="term" value="F:cysteine-type endopeptidase activity"/>
    <property type="evidence" value="ECO:0007669"/>
    <property type="project" value="TreeGrafter"/>
</dbReference>